<sequence>MEGIFIYWFGWGLWVVISFFWPKSKKRFWSAFAILSLLILLPTTLVLANTSFHIAYLLFSIYLFFKISKEKKLKIFHSFIASITIGAAYAGFGMMLIFDPVVELIDSRWMIGCLTAIIAFLLATTFYHRLLLAISGLIQGELLTGLVSQHHLHMGRSIGNLYFFDILAIVGGLFGVVWSFMQLSSLLGKLVIKEQKSGLLKQSS</sequence>
<dbReference type="InterPro" id="IPR014617">
    <property type="entry name" value="YphA_Bacsu"/>
</dbReference>
<keyword evidence="1" id="KW-0812">Transmembrane</keyword>
<name>A0ABV6KAG4_9BACI</name>
<evidence type="ECO:0000313" key="2">
    <source>
        <dbReference type="EMBL" id="MFC0470304.1"/>
    </source>
</evidence>
<comment type="caution">
    <text evidence="2">The sequence shown here is derived from an EMBL/GenBank/DDBJ whole genome shotgun (WGS) entry which is preliminary data.</text>
</comment>
<reference evidence="2 3" key="1">
    <citation type="submission" date="2024-09" db="EMBL/GenBank/DDBJ databases">
        <authorList>
            <person name="Sun Q."/>
            <person name="Mori K."/>
        </authorList>
    </citation>
    <scope>NUCLEOTIDE SEQUENCE [LARGE SCALE GENOMIC DNA]</scope>
    <source>
        <strain evidence="2 3">NCAIM B.02610</strain>
    </source>
</reference>
<keyword evidence="1" id="KW-0472">Membrane</keyword>
<keyword evidence="3" id="KW-1185">Reference proteome</keyword>
<feature type="transmembrane region" description="Helical" evidence="1">
    <location>
        <begin position="75"/>
        <end position="97"/>
    </location>
</feature>
<dbReference type="Pfam" id="PF24124">
    <property type="entry name" value="YphA"/>
    <property type="match status" value="1"/>
</dbReference>
<feature type="transmembrane region" description="Helical" evidence="1">
    <location>
        <begin position="28"/>
        <end position="45"/>
    </location>
</feature>
<feature type="transmembrane region" description="Helical" evidence="1">
    <location>
        <begin position="51"/>
        <end position="68"/>
    </location>
</feature>
<dbReference type="PIRSF" id="PIRSF036710">
    <property type="entry name" value="YphA_Bacsu"/>
    <property type="match status" value="1"/>
</dbReference>
<feature type="transmembrane region" description="Helical" evidence="1">
    <location>
        <begin position="109"/>
        <end position="127"/>
    </location>
</feature>
<organism evidence="2 3">
    <name type="scientific">Halalkalibacter kiskunsagensis</name>
    <dbReference type="NCBI Taxonomy" id="1548599"/>
    <lineage>
        <taxon>Bacteria</taxon>
        <taxon>Bacillati</taxon>
        <taxon>Bacillota</taxon>
        <taxon>Bacilli</taxon>
        <taxon>Bacillales</taxon>
        <taxon>Bacillaceae</taxon>
        <taxon>Halalkalibacter</taxon>
    </lineage>
</organism>
<feature type="transmembrane region" description="Helical" evidence="1">
    <location>
        <begin position="6"/>
        <end position="21"/>
    </location>
</feature>
<feature type="transmembrane region" description="Helical" evidence="1">
    <location>
        <begin position="161"/>
        <end position="181"/>
    </location>
</feature>
<dbReference type="Proteomes" id="UP001589838">
    <property type="component" value="Unassembled WGS sequence"/>
</dbReference>
<evidence type="ECO:0000313" key="3">
    <source>
        <dbReference type="Proteomes" id="UP001589838"/>
    </source>
</evidence>
<accession>A0ABV6KAG4</accession>
<evidence type="ECO:0000256" key="1">
    <source>
        <dbReference type="SAM" id="Phobius"/>
    </source>
</evidence>
<dbReference type="RefSeq" id="WP_335959040.1">
    <property type="nucleotide sequence ID" value="NZ_JAXBLX010000003.1"/>
</dbReference>
<keyword evidence="1" id="KW-1133">Transmembrane helix</keyword>
<gene>
    <name evidence="2" type="ORF">ACFFHM_07110</name>
</gene>
<proteinExistence type="predicted"/>
<protein>
    <submittedName>
        <fullName evidence="2">Uncharacterized protein</fullName>
    </submittedName>
</protein>
<dbReference type="EMBL" id="JBHLUX010000017">
    <property type="protein sequence ID" value="MFC0470304.1"/>
    <property type="molecule type" value="Genomic_DNA"/>
</dbReference>